<dbReference type="GO" id="GO:0042777">
    <property type="term" value="P:proton motive force-driven plasma membrane ATP synthesis"/>
    <property type="evidence" value="ECO:0007669"/>
    <property type="project" value="UniProtKB-UniRule"/>
</dbReference>
<evidence type="ECO:0000256" key="2">
    <source>
        <dbReference type="ARBA" id="ARBA00022448"/>
    </source>
</evidence>
<evidence type="ECO:0000256" key="3">
    <source>
        <dbReference type="ARBA" id="ARBA00023065"/>
    </source>
</evidence>
<keyword evidence="4" id="KW-1003">Cell membrane</keyword>
<dbReference type="NCBIfam" id="NF002577">
    <property type="entry name" value="PRK02228.1"/>
    <property type="match status" value="1"/>
</dbReference>
<dbReference type="GO" id="GO:0005524">
    <property type="term" value="F:ATP binding"/>
    <property type="evidence" value="ECO:0007669"/>
    <property type="project" value="UniProtKB-UniRule"/>
</dbReference>
<dbReference type="GO" id="GO:0046933">
    <property type="term" value="F:proton-transporting ATP synthase activity, rotational mechanism"/>
    <property type="evidence" value="ECO:0007669"/>
    <property type="project" value="UniProtKB-UniRule"/>
</dbReference>
<organism evidence="5">
    <name type="scientific">Archaeoglobus fulgidus</name>
    <dbReference type="NCBI Taxonomy" id="2234"/>
    <lineage>
        <taxon>Archaea</taxon>
        <taxon>Methanobacteriati</taxon>
        <taxon>Methanobacteriota</taxon>
        <taxon>Archaeoglobi</taxon>
        <taxon>Archaeoglobales</taxon>
        <taxon>Archaeoglobaceae</taxon>
        <taxon>Archaeoglobus</taxon>
    </lineage>
</organism>
<name>A0A7J2TK44_ARCFL</name>
<comment type="subunit">
    <text evidence="4">Has multiple subunits with at least A(3), B(3), C, D, E, F, H, I and proteolipid K(x).</text>
</comment>
<sequence>MKMAVIGDMDFVIGFMLAGIVDIYEVKSDEEIVKAVQDVLRRKDIGVVAIKPEFLKKLPVALKREIEERVEPIFIALGVTGGVEEIRERIRKAIGVDLWK</sequence>
<comment type="similarity">
    <text evidence="1 4">Belongs to the V-ATPase F subunit family.</text>
</comment>
<dbReference type="InterPro" id="IPR036906">
    <property type="entry name" value="ATPase_V1_fsu_sf"/>
</dbReference>
<dbReference type="Pfam" id="PF01990">
    <property type="entry name" value="ATP-synt_F"/>
    <property type="match status" value="1"/>
</dbReference>
<keyword evidence="2 4" id="KW-0813">Transport</keyword>
<dbReference type="EMBL" id="DSLA01000096">
    <property type="protein sequence ID" value="HEH35738.1"/>
    <property type="molecule type" value="Genomic_DNA"/>
</dbReference>
<protein>
    <recommendedName>
        <fullName evidence="4">A-type ATP synthase subunit F</fullName>
    </recommendedName>
</protein>
<comment type="caution">
    <text evidence="5">The sequence shown here is derived from an EMBL/GenBank/DDBJ whole genome shotgun (WGS) entry which is preliminary data.</text>
</comment>
<evidence type="ECO:0000256" key="4">
    <source>
        <dbReference type="HAMAP-Rule" id="MF_00312"/>
    </source>
</evidence>
<dbReference type="SUPFAM" id="SSF159468">
    <property type="entry name" value="AtpF-like"/>
    <property type="match status" value="1"/>
</dbReference>
<reference evidence="5" key="1">
    <citation type="journal article" date="2020" name="mSystems">
        <title>Genome- and Community-Level Interaction Insights into Carbon Utilization and Element Cycling Functions of Hydrothermarchaeota in Hydrothermal Sediment.</title>
        <authorList>
            <person name="Zhou Z."/>
            <person name="Liu Y."/>
            <person name="Xu W."/>
            <person name="Pan J."/>
            <person name="Luo Z.H."/>
            <person name="Li M."/>
        </authorList>
    </citation>
    <scope>NUCLEOTIDE SEQUENCE [LARGE SCALE GENOMIC DNA]</scope>
    <source>
        <strain evidence="5">SpSt-26</strain>
    </source>
</reference>
<keyword evidence="3 4" id="KW-0406">Ion transport</keyword>
<dbReference type="Gene3D" id="3.40.50.10580">
    <property type="entry name" value="ATPase, V1 complex, subunit F"/>
    <property type="match status" value="1"/>
</dbReference>
<dbReference type="AlphaFoldDB" id="A0A7J2TK44"/>
<proteinExistence type="inferred from homology"/>
<dbReference type="InterPro" id="IPR022944">
    <property type="entry name" value="ATPase_V1-cplx_fsu_bac/arc"/>
</dbReference>
<keyword evidence="4" id="KW-0375">Hydrogen ion transport</keyword>
<dbReference type="GO" id="GO:0005886">
    <property type="term" value="C:plasma membrane"/>
    <property type="evidence" value="ECO:0007669"/>
    <property type="project" value="UniProtKB-SubCell"/>
</dbReference>
<evidence type="ECO:0000256" key="1">
    <source>
        <dbReference type="ARBA" id="ARBA00010148"/>
    </source>
</evidence>
<dbReference type="InterPro" id="IPR008218">
    <property type="entry name" value="ATPase_V1-cplx_f_g_su"/>
</dbReference>
<comment type="function">
    <text evidence="4">Component of the A-type ATP synthase that produces ATP from ADP in the presence of a proton gradient across the membrane.</text>
</comment>
<gene>
    <name evidence="4" type="primary">atpF</name>
    <name evidence="5" type="ORF">ENP88_06290</name>
</gene>
<dbReference type="HAMAP" id="MF_00312">
    <property type="entry name" value="ATP_synth_F_arch"/>
    <property type="match status" value="1"/>
</dbReference>
<accession>A0A7J2TK44</accession>
<keyword evidence="4" id="KW-0472">Membrane</keyword>
<comment type="subcellular location">
    <subcellularLocation>
        <location evidence="4">Cell membrane</location>
        <topology evidence="4">Peripheral membrane protein</topology>
    </subcellularLocation>
</comment>
<dbReference type="GO" id="GO:0046961">
    <property type="term" value="F:proton-transporting ATPase activity, rotational mechanism"/>
    <property type="evidence" value="ECO:0007669"/>
    <property type="project" value="InterPro"/>
</dbReference>
<keyword evidence="4" id="KW-0066">ATP synthesis</keyword>
<evidence type="ECO:0000313" key="5">
    <source>
        <dbReference type="EMBL" id="HEH35738.1"/>
    </source>
</evidence>